<dbReference type="OrthoDB" id="276546at2759"/>
<dbReference type="FunFam" id="3.20.20.70:FF:000138">
    <property type="entry name" value="NADPH dehydrogenase 1"/>
    <property type="match status" value="1"/>
</dbReference>
<dbReference type="Proteomes" id="UP000770015">
    <property type="component" value="Unassembled WGS sequence"/>
</dbReference>
<evidence type="ECO:0000259" key="2">
    <source>
        <dbReference type="Pfam" id="PF00724"/>
    </source>
</evidence>
<evidence type="ECO:0000313" key="4">
    <source>
        <dbReference type="Proteomes" id="UP000770015"/>
    </source>
</evidence>
<dbReference type="Gene3D" id="3.20.20.70">
    <property type="entry name" value="Aldolase class I"/>
    <property type="match status" value="1"/>
</dbReference>
<dbReference type="EMBL" id="JAGSXJ010000011">
    <property type="protein sequence ID" value="KAH6687196.1"/>
    <property type="molecule type" value="Genomic_DNA"/>
</dbReference>
<evidence type="ECO:0000256" key="1">
    <source>
        <dbReference type="ARBA" id="ARBA00022630"/>
    </source>
</evidence>
<dbReference type="GO" id="GO:0010181">
    <property type="term" value="F:FMN binding"/>
    <property type="evidence" value="ECO:0007669"/>
    <property type="project" value="InterPro"/>
</dbReference>
<dbReference type="Pfam" id="PF00724">
    <property type="entry name" value="Oxidored_FMN"/>
    <property type="match status" value="1"/>
</dbReference>
<accession>A0A9P8VB89</accession>
<dbReference type="GO" id="GO:0003959">
    <property type="term" value="F:NADPH dehydrogenase activity"/>
    <property type="evidence" value="ECO:0007669"/>
    <property type="project" value="TreeGrafter"/>
</dbReference>
<dbReference type="PANTHER" id="PTHR22893">
    <property type="entry name" value="NADH OXIDOREDUCTASE-RELATED"/>
    <property type="match status" value="1"/>
</dbReference>
<protein>
    <submittedName>
        <fullName evidence="3">NADH:flavin oxidoreductase/NADH oxidase</fullName>
    </submittedName>
</protein>
<dbReference type="InterPro" id="IPR013785">
    <property type="entry name" value="Aldolase_TIM"/>
</dbReference>
<dbReference type="InterPro" id="IPR045247">
    <property type="entry name" value="Oye-like"/>
</dbReference>
<keyword evidence="1" id="KW-0285">Flavoprotein</keyword>
<evidence type="ECO:0000313" key="3">
    <source>
        <dbReference type="EMBL" id="KAH6687196.1"/>
    </source>
</evidence>
<dbReference type="CDD" id="cd02933">
    <property type="entry name" value="OYE_like_FMN"/>
    <property type="match status" value="1"/>
</dbReference>
<reference evidence="3" key="1">
    <citation type="journal article" date="2021" name="Nat. Commun.">
        <title>Genetic determinants of endophytism in the Arabidopsis root mycobiome.</title>
        <authorList>
            <person name="Mesny F."/>
            <person name="Miyauchi S."/>
            <person name="Thiergart T."/>
            <person name="Pickel B."/>
            <person name="Atanasova L."/>
            <person name="Karlsson M."/>
            <person name="Huettel B."/>
            <person name="Barry K.W."/>
            <person name="Haridas S."/>
            <person name="Chen C."/>
            <person name="Bauer D."/>
            <person name="Andreopoulos W."/>
            <person name="Pangilinan J."/>
            <person name="LaButti K."/>
            <person name="Riley R."/>
            <person name="Lipzen A."/>
            <person name="Clum A."/>
            <person name="Drula E."/>
            <person name="Henrissat B."/>
            <person name="Kohler A."/>
            <person name="Grigoriev I.V."/>
            <person name="Martin F.M."/>
            <person name="Hacquard S."/>
        </authorList>
    </citation>
    <scope>NUCLEOTIDE SEQUENCE</scope>
    <source>
        <strain evidence="3">MPI-SDFR-AT-0117</strain>
    </source>
</reference>
<organism evidence="3 4">
    <name type="scientific">Plectosphaerella plurivora</name>
    <dbReference type="NCBI Taxonomy" id="936078"/>
    <lineage>
        <taxon>Eukaryota</taxon>
        <taxon>Fungi</taxon>
        <taxon>Dikarya</taxon>
        <taxon>Ascomycota</taxon>
        <taxon>Pezizomycotina</taxon>
        <taxon>Sordariomycetes</taxon>
        <taxon>Hypocreomycetidae</taxon>
        <taxon>Glomerellales</taxon>
        <taxon>Plectosphaerellaceae</taxon>
        <taxon>Plectosphaerella</taxon>
    </lineage>
</organism>
<keyword evidence="4" id="KW-1185">Reference proteome</keyword>
<name>A0A9P8VB89_9PEZI</name>
<dbReference type="SUPFAM" id="SSF51395">
    <property type="entry name" value="FMN-linked oxidoreductases"/>
    <property type="match status" value="1"/>
</dbReference>
<feature type="domain" description="NADH:flavin oxidoreductase/NADH oxidase N-terminal" evidence="2">
    <location>
        <begin position="11"/>
        <end position="350"/>
    </location>
</feature>
<dbReference type="InterPro" id="IPR001155">
    <property type="entry name" value="OxRdtase_FMN_N"/>
</dbReference>
<dbReference type="AlphaFoldDB" id="A0A9P8VB89"/>
<comment type="caution">
    <text evidence="3">The sequence shown here is derived from an EMBL/GenBank/DDBJ whole genome shotgun (WGS) entry which is preliminary data.</text>
</comment>
<gene>
    <name evidence="3" type="ORF">F5X68DRAFT_190636</name>
</gene>
<sequence length="393" mass="43641">MASSNISESRLFKPLKLGNAQLTHRIAMAPLTRFRNNTNNAPLDFTPKYYADRGSTPGTLIMSEATGTSMQETGVDQVPAFVTDEQVASWKKVIAAVHENKSVWFQQLWGLGRGADPEFQKRNGYKFMSSSPVPMKEGHPVPEEMTEAEILATIDGFVATAKRVVGAGGDGVEVHGAHGYLLDQFLSDSVNKRTDKWGGSIENRARLLLMTVKAVVEAIGAEKVGIRLSPYASYQNSESSDIIGQYTYVIDELKKMNVPFAYLSLVEARGDPDKLGMEQDPSTDHQTLDFILEKWDNLSPVVVAGSYTPETAVRAVDGPYKKWDVIVAFGRNFVSNPDLVYRIKHGLPLNEYHRPTFYLKGSEIGYNDYPFSKEWAHEQREAAVASMEVHVQA</sequence>
<dbReference type="PANTHER" id="PTHR22893:SF91">
    <property type="entry name" value="NADPH DEHYDROGENASE 2-RELATED"/>
    <property type="match status" value="1"/>
</dbReference>
<proteinExistence type="predicted"/>